<keyword evidence="6 8" id="KW-1133">Transmembrane helix</keyword>
<keyword evidence="5 8" id="KW-0812">Transmembrane</keyword>
<organism evidence="9 10">
    <name type="scientific">Microbacterium mitrae</name>
    <dbReference type="NCBI Taxonomy" id="664640"/>
    <lineage>
        <taxon>Bacteria</taxon>
        <taxon>Bacillati</taxon>
        <taxon>Actinomycetota</taxon>
        <taxon>Actinomycetes</taxon>
        <taxon>Micrococcales</taxon>
        <taxon>Microbacteriaceae</taxon>
        <taxon>Microbacterium</taxon>
    </lineage>
</organism>
<proteinExistence type="inferred from homology"/>
<feature type="transmembrane region" description="Helical" evidence="8">
    <location>
        <begin position="61"/>
        <end position="78"/>
    </location>
</feature>
<keyword evidence="3" id="KW-0813">Transport</keyword>
<keyword evidence="4" id="KW-1003">Cell membrane</keyword>
<dbReference type="Proteomes" id="UP000321196">
    <property type="component" value="Unassembled WGS sequence"/>
</dbReference>
<evidence type="ECO:0000256" key="3">
    <source>
        <dbReference type="ARBA" id="ARBA00022448"/>
    </source>
</evidence>
<evidence type="ECO:0000256" key="4">
    <source>
        <dbReference type="ARBA" id="ARBA00022475"/>
    </source>
</evidence>
<keyword evidence="7 8" id="KW-0472">Membrane</keyword>
<evidence type="ECO:0000256" key="5">
    <source>
        <dbReference type="ARBA" id="ARBA00022692"/>
    </source>
</evidence>
<feature type="transmembrane region" description="Helical" evidence="8">
    <location>
        <begin position="328"/>
        <end position="361"/>
    </location>
</feature>
<feature type="transmembrane region" description="Helical" evidence="8">
    <location>
        <begin position="171"/>
        <end position="196"/>
    </location>
</feature>
<sequence length="385" mass="41046">MGFFRRHNQPPAPVPVTLTDPPRPSFWADSFGKLATRSLQVIIVIALTAGVIIAMRVLNVVVIPVILALIFASAFAPVMRWLRARGFSSLWATIIAMLGSVVVLGGVVWLIVWQVRTQWPMLAEKAAAGWALLVDWATHLELPFVIDQDQIDQWLSQVGDFLTSAQFGSGALAGVGAVASFFTGLVLLIVVLFYFLRDGRAIWEFLLRPFRGTHEQRARRVGTKTVETLGSYVRGTAAVAAVDAIGIGICLFILQVPLALPLAVLVFLLAFIPLVGATVAGILAALVALVANGPFIALVVVAVVIGVNQIEGNFLQPVLMGRSLKLHSLVILIALAVGTLLGGVLGAVLAVPIAAVAWGIIQVWDGPNTPAVWARKHVTAPAPQE</sequence>
<evidence type="ECO:0000256" key="7">
    <source>
        <dbReference type="ARBA" id="ARBA00023136"/>
    </source>
</evidence>
<dbReference type="InterPro" id="IPR002549">
    <property type="entry name" value="AI-2E-like"/>
</dbReference>
<gene>
    <name evidence="9" type="ORF">FVP60_07445</name>
</gene>
<feature type="transmembrane region" description="Helical" evidence="8">
    <location>
        <begin position="90"/>
        <end position="112"/>
    </location>
</feature>
<dbReference type="GO" id="GO:0055085">
    <property type="term" value="P:transmembrane transport"/>
    <property type="evidence" value="ECO:0007669"/>
    <property type="project" value="TreeGrafter"/>
</dbReference>
<evidence type="ECO:0000256" key="2">
    <source>
        <dbReference type="ARBA" id="ARBA00009773"/>
    </source>
</evidence>
<dbReference type="RefSeq" id="WP_147825651.1">
    <property type="nucleotide sequence ID" value="NZ_BAAARG010000002.1"/>
</dbReference>
<dbReference type="PANTHER" id="PTHR21716:SF53">
    <property type="entry name" value="PERMEASE PERM-RELATED"/>
    <property type="match status" value="1"/>
</dbReference>
<feature type="transmembrane region" description="Helical" evidence="8">
    <location>
        <begin position="244"/>
        <end position="272"/>
    </location>
</feature>
<dbReference type="Pfam" id="PF01594">
    <property type="entry name" value="AI-2E_transport"/>
    <property type="match status" value="1"/>
</dbReference>
<comment type="similarity">
    <text evidence="2">Belongs to the autoinducer-2 exporter (AI-2E) (TC 2.A.86) family.</text>
</comment>
<dbReference type="AlphaFoldDB" id="A0A5C8HM32"/>
<comment type="subcellular location">
    <subcellularLocation>
        <location evidence="1">Cell membrane</location>
        <topology evidence="1">Multi-pass membrane protein</topology>
    </subcellularLocation>
</comment>
<accession>A0A5C8HM32</accession>
<keyword evidence="10" id="KW-1185">Reference proteome</keyword>
<name>A0A5C8HM32_9MICO</name>
<evidence type="ECO:0000256" key="6">
    <source>
        <dbReference type="ARBA" id="ARBA00022989"/>
    </source>
</evidence>
<protein>
    <submittedName>
        <fullName evidence="9">AI-2E family transporter</fullName>
    </submittedName>
</protein>
<dbReference type="GO" id="GO:0005886">
    <property type="term" value="C:plasma membrane"/>
    <property type="evidence" value="ECO:0007669"/>
    <property type="project" value="UniProtKB-SubCell"/>
</dbReference>
<dbReference type="OrthoDB" id="9784366at2"/>
<dbReference type="EMBL" id="VRSW01000002">
    <property type="protein sequence ID" value="TXK04516.1"/>
    <property type="molecule type" value="Genomic_DNA"/>
</dbReference>
<comment type="caution">
    <text evidence="9">The sequence shown here is derived from an EMBL/GenBank/DDBJ whole genome shotgun (WGS) entry which is preliminary data.</text>
</comment>
<evidence type="ECO:0000256" key="8">
    <source>
        <dbReference type="SAM" id="Phobius"/>
    </source>
</evidence>
<evidence type="ECO:0000256" key="1">
    <source>
        <dbReference type="ARBA" id="ARBA00004651"/>
    </source>
</evidence>
<feature type="transmembrane region" description="Helical" evidence="8">
    <location>
        <begin position="34"/>
        <end position="55"/>
    </location>
</feature>
<feature type="transmembrane region" description="Helical" evidence="8">
    <location>
        <begin position="278"/>
        <end position="307"/>
    </location>
</feature>
<evidence type="ECO:0000313" key="10">
    <source>
        <dbReference type="Proteomes" id="UP000321196"/>
    </source>
</evidence>
<evidence type="ECO:0000313" key="9">
    <source>
        <dbReference type="EMBL" id="TXK04516.1"/>
    </source>
</evidence>
<reference evidence="9 10" key="1">
    <citation type="submission" date="2019-08" db="EMBL/GenBank/DDBJ databases">
        <authorList>
            <person name="Dong K."/>
        </authorList>
    </citation>
    <scope>NUCLEOTIDE SEQUENCE [LARGE SCALE GENOMIC DNA]</scope>
    <source>
        <strain evidence="9 10">M4-8</strain>
    </source>
</reference>
<dbReference type="PANTHER" id="PTHR21716">
    <property type="entry name" value="TRANSMEMBRANE PROTEIN"/>
    <property type="match status" value="1"/>
</dbReference>